<comment type="caution">
    <text evidence="1">The sequence shown here is derived from an EMBL/GenBank/DDBJ whole genome shotgun (WGS) entry which is preliminary data.</text>
</comment>
<name>A0ACC3BR21_PYRYE</name>
<dbReference type="Proteomes" id="UP000798662">
    <property type="component" value="Chromosome 1"/>
</dbReference>
<protein>
    <submittedName>
        <fullName evidence="1">Uncharacterized protein</fullName>
    </submittedName>
</protein>
<reference evidence="1" key="1">
    <citation type="submission" date="2019-11" db="EMBL/GenBank/DDBJ databases">
        <title>Nori genome reveals adaptations in red seaweeds to the harsh intertidal environment.</title>
        <authorList>
            <person name="Wang D."/>
            <person name="Mao Y."/>
        </authorList>
    </citation>
    <scope>NUCLEOTIDE SEQUENCE</scope>
    <source>
        <tissue evidence="1">Gametophyte</tissue>
    </source>
</reference>
<organism evidence="1 2">
    <name type="scientific">Pyropia yezoensis</name>
    <name type="common">Susabi-nori</name>
    <name type="synonym">Porphyra yezoensis</name>
    <dbReference type="NCBI Taxonomy" id="2788"/>
    <lineage>
        <taxon>Eukaryota</taxon>
        <taxon>Rhodophyta</taxon>
        <taxon>Bangiophyceae</taxon>
        <taxon>Bangiales</taxon>
        <taxon>Bangiaceae</taxon>
        <taxon>Pyropia</taxon>
    </lineage>
</organism>
<evidence type="ECO:0000313" key="1">
    <source>
        <dbReference type="EMBL" id="KAK1860171.1"/>
    </source>
</evidence>
<keyword evidence="2" id="KW-1185">Reference proteome</keyword>
<dbReference type="EMBL" id="CM020618">
    <property type="protein sequence ID" value="KAK1860171.1"/>
    <property type="molecule type" value="Genomic_DNA"/>
</dbReference>
<gene>
    <name evidence="1" type="ORF">I4F81_002760</name>
</gene>
<proteinExistence type="predicted"/>
<accession>A0ACC3BR21</accession>
<evidence type="ECO:0000313" key="2">
    <source>
        <dbReference type="Proteomes" id="UP000798662"/>
    </source>
</evidence>
<sequence>MKSTAFLPPATGDLGTRLAARDPRRAARLPCRRPVVITAEVLPSSPGPPRRTPAPQRSQPPSLSRRQWLATSTTAAAATAAGLLLPPGVAVAAEAGGATAGAAGGAAPRLRRDELIYDTHSGSFLPPHPQQLLSRRVVDSGQGFGGAAADSDAARMEAGAAAGTGTATRTELGAVSASPLYRVPAQVDRLVIIGETHTHPTHHRIQLDVIRALHDMAKTATASGGVGRPVVVGLEQFHRQHTPHLDSYIGGDISLARLLALTDWSNTWGYPAALYTPLLSYCRVHRVRVVGLNAPGKLVAAVARGGLDSLPASVMPYLPEMDLGNRAHFARFAAKMAAMGGAAHHTRGGGGGGGGGGGPPLFDPTVLRHYYEAETLWDEYMAESAATVLDVDPACRLVVLAGTAHVENRDGLPERVERRAGGRAFTVLPTSVRWTVAAGTSVPDIAAPLAGGGRVADWIWYSPREIDLV</sequence>